<dbReference type="Proteomes" id="UP000316775">
    <property type="component" value="Unassembled WGS sequence"/>
</dbReference>
<protein>
    <submittedName>
        <fullName evidence="1">Uncharacterized protein</fullName>
    </submittedName>
</protein>
<reference evidence="1 2" key="1">
    <citation type="submission" date="2019-06" db="EMBL/GenBank/DDBJ databases">
        <title>Whole genome shotgun sequence of Flavobacterium flevense NBRC 14960.</title>
        <authorList>
            <person name="Hosoyama A."/>
            <person name="Uohara A."/>
            <person name="Ohji S."/>
            <person name="Ichikawa N."/>
        </authorList>
    </citation>
    <scope>NUCLEOTIDE SEQUENCE [LARGE SCALE GENOMIC DNA]</scope>
    <source>
        <strain evidence="1 2">NBRC 14960</strain>
    </source>
</reference>
<comment type="caution">
    <text evidence="1">The sequence shown here is derived from an EMBL/GenBank/DDBJ whole genome shotgun (WGS) entry which is preliminary data.</text>
</comment>
<evidence type="ECO:0000313" key="1">
    <source>
        <dbReference type="EMBL" id="GEC73796.1"/>
    </source>
</evidence>
<proteinExistence type="predicted"/>
<dbReference type="EMBL" id="BJNP01000071">
    <property type="protein sequence ID" value="GEC73796.1"/>
    <property type="molecule type" value="Genomic_DNA"/>
</dbReference>
<sequence>MSSGEFVGMVADDPDCKIKLKTFHCKLINDHDALKKEQENYKDIAVIRKLDNTIVQRNYL</sequence>
<organism evidence="1 2">
    <name type="scientific">Flavobacterium flevense</name>
    <dbReference type="NCBI Taxonomy" id="983"/>
    <lineage>
        <taxon>Bacteria</taxon>
        <taxon>Pseudomonadati</taxon>
        <taxon>Bacteroidota</taxon>
        <taxon>Flavobacteriia</taxon>
        <taxon>Flavobacteriales</taxon>
        <taxon>Flavobacteriaceae</taxon>
        <taxon>Flavobacterium</taxon>
    </lineage>
</organism>
<keyword evidence="2" id="KW-1185">Reference proteome</keyword>
<name>A0A4Y4B0B5_9FLAO</name>
<evidence type="ECO:0000313" key="2">
    <source>
        <dbReference type="Proteomes" id="UP000316775"/>
    </source>
</evidence>
<accession>A0A4Y4B0B5</accession>
<gene>
    <name evidence="1" type="ORF">FFL01_33350</name>
</gene>
<dbReference type="RefSeq" id="WP_304364773.1">
    <property type="nucleotide sequence ID" value="NZ_BJNP01000071.1"/>
</dbReference>
<dbReference type="AlphaFoldDB" id="A0A4Y4B0B5"/>